<comment type="caution">
    <text evidence="12">The sequence shown here is derived from an EMBL/GenBank/DDBJ whole genome shotgun (WGS) entry which is preliminary data.</text>
</comment>
<name>A0AAV4A3S1_9GAST</name>
<protein>
    <submittedName>
        <fullName evidence="12">Kdel motif-containing protein 1</fullName>
    </submittedName>
</protein>
<feature type="non-terminal residue" evidence="12">
    <location>
        <position position="274"/>
    </location>
</feature>
<evidence type="ECO:0000256" key="3">
    <source>
        <dbReference type="ARBA" id="ARBA00022676"/>
    </source>
</evidence>
<evidence type="ECO:0000256" key="10">
    <source>
        <dbReference type="PROSITE-ProRule" id="PRU00087"/>
    </source>
</evidence>
<dbReference type="FunFam" id="2.60.40.10:FF:000419">
    <property type="entry name" value="KDEL (Lys-Asp-Glu-Leu) containing 1"/>
    <property type="match status" value="1"/>
</dbReference>
<dbReference type="GO" id="GO:0012505">
    <property type="term" value="C:endomembrane system"/>
    <property type="evidence" value="ECO:0007669"/>
    <property type="project" value="TreeGrafter"/>
</dbReference>
<feature type="repeat" description="Filamin" evidence="10">
    <location>
        <begin position="11"/>
        <end position="117"/>
    </location>
</feature>
<evidence type="ECO:0000259" key="11">
    <source>
        <dbReference type="Pfam" id="PF05686"/>
    </source>
</evidence>
<dbReference type="Pfam" id="PF05686">
    <property type="entry name" value="Glyco_transf_90"/>
    <property type="match status" value="1"/>
</dbReference>
<evidence type="ECO:0000256" key="5">
    <source>
        <dbReference type="ARBA" id="ARBA00022729"/>
    </source>
</evidence>
<dbReference type="SUPFAM" id="SSF81296">
    <property type="entry name" value="E set domains"/>
    <property type="match status" value="1"/>
</dbReference>
<evidence type="ECO:0000256" key="7">
    <source>
        <dbReference type="ARBA" id="ARBA00023180"/>
    </source>
</evidence>
<dbReference type="PANTHER" id="PTHR12203:SF122">
    <property type="entry name" value="GLYCOSYL TRANSFERASE CAP10 DOMAIN-CONTAINING PROTEIN"/>
    <property type="match status" value="1"/>
</dbReference>
<dbReference type="InterPro" id="IPR014756">
    <property type="entry name" value="Ig_E-set"/>
</dbReference>
<dbReference type="EMBL" id="BLXT01003755">
    <property type="protein sequence ID" value="GFO05906.1"/>
    <property type="molecule type" value="Genomic_DNA"/>
</dbReference>
<dbReference type="InterPro" id="IPR051091">
    <property type="entry name" value="O-Glucosyltr/Glycosyltrsf_90"/>
</dbReference>
<dbReference type="GO" id="GO:0046527">
    <property type="term" value="F:glucosyltransferase activity"/>
    <property type="evidence" value="ECO:0007669"/>
    <property type="project" value="TreeGrafter"/>
</dbReference>
<gene>
    <name evidence="12" type="ORF">PoB_003241100</name>
</gene>
<keyword evidence="4" id="KW-0808">Transferase</keyword>
<comment type="similarity">
    <text evidence="2">Belongs to the KDELC family.</text>
</comment>
<evidence type="ECO:0000313" key="12">
    <source>
        <dbReference type="EMBL" id="GFO05906.1"/>
    </source>
</evidence>
<dbReference type="InterPro" id="IPR006598">
    <property type="entry name" value="CAP10"/>
</dbReference>
<dbReference type="PROSITE" id="PS50194">
    <property type="entry name" value="FILAMIN_REPEAT"/>
    <property type="match status" value="1"/>
</dbReference>
<comment type="catalytic activity">
    <reaction evidence="8">
        <text>L-seryl-[EGF-like domain protein] + UDP-alpha-D-xylose = 3-O-(beta-D-xylosyl)-L-seryl-[EGF-like domain protein] + UDP + H(+)</text>
        <dbReference type="Rhea" id="RHEA:62016"/>
        <dbReference type="Rhea" id="RHEA-COMP:16010"/>
        <dbReference type="Rhea" id="RHEA-COMP:16011"/>
        <dbReference type="ChEBI" id="CHEBI:15378"/>
        <dbReference type="ChEBI" id="CHEBI:29999"/>
        <dbReference type="ChEBI" id="CHEBI:57632"/>
        <dbReference type="ChEBI" id="CHEBI:58223"/>
        <dbReference type="ChEBI" id="CHEBI:132085"/>
    </reaction>
</comment>
<evidence type="ECO:0000256" key="6">
    <source>
        <dbReference type="ARBA" id="ARBA00022824"/>
    </source>
</evidence>
<proteinExistence type="inferred from homology"/>
<keyword evidence="6" id="KW-0256">Endoplasmic reticulum</keyword>
<keyword evidence="7" id="KW-0325">Glycoprotein</keyword>
<dbReference type="Gene3D" id="2.60.40.10">
    <property type="entry name" value="Immunoglobulins"/>
    <property type="match status" value="1"/>
</dbReference>
<sequence>MCIFHAAIPNCDEVSLKQSRIWGPGLKSDFRVPVRYFYIQLVNKDGANVTYSVGKKAITAVVSPVSGEHARIWTEVLDRHDGSYIVRFRPFSSTSDLRVEITMQGRHMAESPYIIEGPVYDEGCDCPDQTPDQWAASIGCPATYKQIRLDLEPFKDIHMTKVAKEAVERFNQRGHHSICHYKIVKNKIYRKCYGEHVGFKMFSDAILLSLSRKMVLPDTEFFMNLGDWPLEDRPFSSTGPAPLPIFSWCGSKKTRDIVLPTYDLTEATLEMMGR</sequence>
<evidence type="ECO:0000256" key="2">
    <source>
        <dbReference type="ARBA" id="ARBA00006063"/>
    </source>
</evidence>
<dbReference type="SMART" id="SM00557">
    <property type="entry name" value="IG_FLMN"/>
    <property type="match status" value="1"/>
</dbReference>
<dbReference type="InterPro" id="IPR017868">
    <property type="entry name" value="Filamin/ABP280_repeat-like"/>
</dbReference>
<reference evidence="12 13" key="1">
    <citation type="journal article" date="2021" name="Elife">
        <title>Chloroplast acquisition without the gene transfer in kleptoplastic sea slugs, Plakobranchus ocellatus.</title>
        <authorList>
            <person name="Maeda T."/>
            <person name="Takahashi S."/>
            <person name="Yoshida T."/>
            <person name="Shimamura S."/>
            <person name="Takaki Y."/>
            <person name="Nagai Y."/>
            <person name="Toyoda A."/>
            <person name="Suzuki Y."/>
            <person name="Arimoto A."/>
            <person name="Ishii H."/>
            <person name="Satoh N."/>
            <person name="Nishiyama T."/>
            <person name="Hasebe M."/>
            <person name="Maruyama T."/>
            <person name="Minagawa J."/>
            <person name="Obokata J."/>
            <person name="Shigenobu S."/>
        </authorList>
    </citation>
    <scope>NUCLEOTIDE SEQUENCE [LARGE SCALE GENOMIC DNA]</scope>
</reference>
<evidence type="ECO:0000313" key="13">
    <source>
        <dbReference type="Proteomes" id="UP000735302"/>
    </source>
</evidence>
<evidence type="ECO:0000256" key="4">
    <source>
        <dbReference type="ARBA" id="ARBA00022679"/>
    </source>
</evidence>
<dbReference type="InterPro" id="IPR001298">
    <property type="entry name" value="Filamin/ABP280_rpt"/>
</dbReference>
<evidence type="ECO:0000256" key="8">
    <source>
        <dbReference type="ARBA" id="ARBA00047553"/>
    </source>
</evidence>
<accession>A0AAV4A3S1</accession>
<comment type="pathway">
    <text evidence="1">Protein modification; protein glycosylation.</text>
</comment>
<comment type="catalytic activity">
    <reaction evidence="9">
        <text>L-seryl-[EGF-like domain protein] + UDP-alpha-D-glucose = 3-O-(beta-D-glucosyl)-L-seryl-[EGF-like domain protein] + UDP + H(+)</text>
        <dbReference type="Rhea" id="RHEA:58116"/>
        <dbReference type="Rhea" id="RHEA-COMP:14610"/>
        <dbReference type="Rhea" id="RHEA-COMP:16010"/>
        <dbReference type="ChEBI" id="CHEBI:15378"/>
        <dbReference type="ChEBI" id="CHEBI:29999"/>
        <dbReference type="ChEBI" id="CHEBI:58223"/>
        <dbReference type="ChEBI" id="CHEBI:58885"/>
        <dbReference type="ChEBI" id="CHEBI:140576"/>
    </reaction>
</comment>
<dbReference type="Proteomes" id="UP000735302">
    <property type="component" value="Unassembled WGS sequence"/>
</dbReference>
<dbReference type="PANTHER" id="PTHR12203">
    <property type="entry name" value="KDEL LYS-ASP-GLU-LEU CONTAINING - RELATED"/>
    <property type="match status" value="1"/>
</dbReference>
<keyword evidence="13" id="KW-1185">Reference proteome</keyword>
<dbReference type="Pfam" id="PF00630">
    <property type="entry name" value="Filamin"/>
    <property type="match status" value="1"/>
</dbReference>
<dbReference type="InterPro" id="IPR013783">
    <property type="entry name" value="Ig-like_fold"/>
</dbReference>
<dbReference type="AlphaFoldDB" id="A0AAV4A3S1"/>
<organism evidence="12 13">
    <name type="scientific">Plakobranchus ocellatus</name>
    <dbReference type="NCBI Taxonomy" id="259542"/>
    <lineage>
        <taxon>Eukaryota</taxon>
        <taxon>Metazoa</taxon>
        <taxon>Spiralia</taxon>
        <taxon>Lophotrochozoa</taxon>
        <taxon>Mollusca</taxon>
        <taxon>Gastropoda</taxon>
        <taxon>Heterobranchia</taxon>
        <taxon>Euthyneura</taxon>
        <taxon>Panpulmonata</taxon>
        <taxon>Sacoglossa</taxon>
        <taxon>Placobranchoidea</taxon>
        <taxon>Plakobranchidae</taxon>
        <taxon>Plakobranchus</taxon>
    </lineage>
</organism>
<feature type="domain" description="Glycosyl transferase CAP10" evidence="11">
    <location>
        <begin position="139"/>
        <end position="272"/>
    </location>
</feature>
<evidence type="ECO:0000256" key="1">
    <source>
        <dbReference type="ARBA" id="ARBA00004922"/>
    </source>
</evidence>
<keyword evidence="5" id="KW-0732">Signal</keyword>
<evidence type="ECO:0000256" key="9">
    <source>
        <dbReference type="ARBA" id="ARBA00049246"/>
    </source>
</evidence>
<keyword evidence="3" id="KW-0328">Glycosyltransferase</keyword>